<comment type="function">
    <text evidence="13">Beta-glucosidases are one of a number of cellulolytic enzymes involved in the degradation of cellulosic biomass. Catalyzes the last step releasing glucose from the inhibitory cellobiose.</text>
</comment>
<dbReference type="Gene3D" id="3.40.50.1700">
    <property type="entry name" value="Glycoside hydrolase family 3 C-terminal domain"/>
    <property type="match status" value="1"/>
</dbReference>
<dbReference type="Pfam" id="PF07691">
    <property type="entry name" value="PA14"/>
    <property type="match status" value="1"/>
</dbReference>
<feature type="compositionally biased region" description="Polar residues" evidence="18">
    <location>
        <begin position="45"/>
        <end position="58"/>
    </location>
</feature>
<proteinExistence type="inferred from homology"/>
<dbReference type="SUPFAM" id="SSF51445">
    <property type="entry name" value="(Trans)glycosidases"/>
    <property type="match status" value="1"/>
</dbReference>
<dbReference type="EC" id="3.2.1.21" evidence="5"/>
<feature type="compositionally biased region" description="Polar residues" evidence="18">
    <location>
        <begin position="117"/>
        <end position="140"/>
    </location>
</feature>
<feature type="domain" description="PA14" evidence="20">
    <location>
        <begin position="890"/>
        <end position="1049"/>
    </location>
</feature>
<dbReference type="GeneID" id="41979281"/>
<dbReference type="PRINTS" id="PR00133">
    <property type="entry name" value="GLHYDRLASE3"/>
</dbReference>
<dbReference type="Proteomes" id="UP000319257">
    <property type="component" value="Unassembled WGS sequence"/>
</dbReference>
<dbReference type="OrthoDB" id="47059at2759"/>
<dbReference type="Gene3D" id="3.20.20.300">
    <property type="entry name" value="Glycoside hydrolase, family 3, N-terminal domain"/>
    <property type="match status" value="1"/>
</dbReference>
<dbReference type="GO" id="GO:0009251">
    <property type="term" value="P:glucan catabolic process"/>
    <property type="evidence" value="ECO:0007669"/>
    <property type="project" value="TreeGrafter"/>
</dbReference>
<dbReference type="InterPro" id="IPR021858">
    <property type="entry name" value="Fun_TF"/>
</dbReference>
<keyword evidence="6" id="KW-0964">Secreted</keyword>
<dbReference type="RefSeq" id="XP_030999821.1">
    <property type="nucleotide sequence ID" value="XM_031134607.1"/>
</dbReference>
<dbReference type="Pfam" id="PF11951">
    <property type="entry name" value="Fungal_trans_2"/>
    <property type="match status" value="1"/>
</dbReference>
<sequence length="1337" mass="147566">MGRRKTACRLCASIKSACDRGRPCARCTRLCLTCIYDGINSNRSNLPTTRRKPSNTAALPTLPSGPAAIQRSRLGCKACHARHKKCDEQQPTCGDCPRLGRRCMPRSPTAKVLDADQSPSSIDQVSSPGVPTRTPPSTSAAGEPPDWITLIQRESLAHANSHASALAFSSALVDDAVIPVPEEGDRYVTFILPSAMGKLCGVGQQDLASWAIAHRHLLNHFILAVSRSLVVVHDDDNPFLVLVVPKALESDVVKRGLLALAACHLGIVYPQFRHDHRTHRAALLQHMRECADGNEGFQVTHLLAMLLLTLAEICHGTSRAWHACLDGCRVILDRVGDTLAFPDPASEFIVQLYSYLRHIACVTSDKTVLAHPLEWTMPVLAPAVLHPLLGMAAPLYQLLPMITHVSLQQRCGNLTGSSPPVVPGGVEGEPQADSGWLSHEDLDLALRGWSSPASPSDEEYHPYRHLAYEAEAVGLATQWATLLLLNEAPWSVPPGHEPDPRAATAVDNILSALSFVRPGSQMEARMLFPLFMAGLSSWTKTNRLMVEYRLNVMEKTTPGIWMDEIYPLHPTITEYSDSMPINISSLEAIAKGANVWLGPTINIQRGPLGGRGGESWSEDPYLTGALSSEIVKGCQSHGIISTIKHFVCNEQEEDKISINVIVTDRALREIHLRPFQLVARDASPRALMSSYNKVNGEHCSESKFFLDELVRGEWGQDPLIMCDWLGLYTTAKAVNNGLDLEMPGPSVVRGQALATAVASGLVKMSTLDKRALRVLKFVEECSRVKVSETEAEIDCPEDRALNRKLACNPIVMLKNDGNILPIPSTIKKIALIGSHMKDADVAATGSTGLETYYTRHPFDSIKERVGPHVEVRYAIGATTHRLLPVLDSRKTASNITFNLFNEPYGTRNRESVGLINMRKSYFTFMDYLNPKIKSDTFYGTVETEFKPDTTGTWKFGLCVSGTADLYLDEELIINNSEIQKPGHSFFNMGTQEEYCLKKLEAGRIYKVRVEFGSAPTSKLPSAAFTFGGGGFRVGACLDFTPEEARQQAVEAVKDADYAVICTGLGGEWEGECLDRTHMDLPPNVDKMIAEIAAVCPKTIVVNRSGMPVHMPWVKQVPGIFQAWYGGNESGSSIADVLFGDHNPSGKMPISWPERIEDNPAYLHVGSSRGRLLFGEDIYVGYRWYDKMRNKPLWEFGYGLSYTTFSFSEPTIKPDYHSTARRCYEPHPHTHTVTVKVKNTGDFGGAEILQLYVSGPESSAAHRPMRELHGFGKVFLQPGEEKDVPITLDAYAFSFWDEIENNWCEEKGKYLITVSAGSRSETKTCEVTKEETFHWRGL</sequence>
<evidence type="ECO:0000256" key="13">
    <source>
        <dbReference type="ARBA" id="ARBA00024983"/>
    </source>
</evidence>
<dbReference type="Pfam" id="PF14310">
    <property type="entry name" value="Fn3-like"/>
    <property type="match status" value="1"/>
</dbReference>
<evidence type="ECO:0000256" key="11">
    <source>
        <dbReference type="ARBA" id="ARBA00023295"/>
    </source>
</evidence>
<evidence type="ECO:0000256" key="8">
    <source>
        <dbReference type="ARBA" id="ARBA00023180"/>
    </source>
</evidence>
<evidence type="ECO:0000259" key="20">
    <source>
        <dbReference type="PROSITE" id="PS51820"/>
    </source>
</evidence>
<dbReference type="Pfam" id="PF01915">
    <property type="entry name" value="Glyco_hydro_3_C"/>
    <property type="match status" value="1"/>
</dbReference>
<evidence type="ECO:0000313" key="22">
    <source>
        <dbReference type="Proteomes" id="UP000319257"/>
    </source>
</evidence>
<dbReference type="Gene3D" id="4.10.240.10">
    <property type="entry name" value="Zn(2)-C6 fungal-type DNA-binding domain"/>
    <property type="match status" value="1"/>
</dbReference>
<dbReference type="InterPro" id="IPR011658">
    <property type="entry name" value="PA14_dom"/>
</dbReference>
<gene>
    <name evidence="21" type="ORF">E0L32_011834</name>
</gene>
<name>A0A507BMY8_9PEZI</name>
<dbReference type="InParanoid" id="A0A507BMY8"/>
<dbReference type="SUPFAM" id="SSF52279">
    <property type="entry name" value="Beta-D-glucan exohydrolase, C-terminal domain"/>
    <property type="match status" value="1"/>
</dbReference>
<comment type="catalytic activity">
    <reaction evidence="1">
        <text>Hydrolysis of terminal, non-reducing beta-D-glucosyl residues with release of beta-D-glucose.</text>
        <dbReference type="EC" id="3.2.1.21"/>
    </reaction>
</comment>
<keyword evidence="11" id="KW-0326">Glycosidase</keyword>
<dbReference type="InterPro" id="IPR013783">
    <property type="entry name" value="Ig-like_fold"/>
</dbReference>
<dbReference type="Pfam" id="PF00172">
    <property type="entry name" value="Zn_clus"/>
    <property type="match status" value="1"/>
</dbReference>
<evidence type="ECO:0000256" key="16">
    <source>
        <dbReference type="ARBA" id="ARBA00041602"/>
    </source>
</evidence>
<evidence type="ECO:0000256" key="10">
    <source>
        <dbReference type="ARBA" id="ARBA00023277"/>
    </source>
</evidence>
<dbReference type="InterPro" id="IPR002772">
    <property type="entry name" value="Glyco_hydro_3_C"/>
</dbReference>
<evidence type="ECO:0000256" key="14">
    <source>
        <dbReference type="ARBA" id="ARBA00039581"/>
    </source>
</evidence>
<evidence type="ECO:0000256" key="3">
    <source>
        <dbReference type="ARBA" id="ARBA00004987"/>
    </source>
</evidence>
<dbReference type="GO" id="GO:0008270">
    <property type="term" value="F:zinc ion binding"/>
    <property type="evidence" value="ECO:0007669"/>
    <property type="project" value="InterPro"/>
</dbReference>
<dbReference type="Gene3D" id="2.60.120.260">
    <property type="entry name" value="Galactose-binding domain-like"/>
    <property type="match status" value="1"/>
</dbReference>
<feature type="region of interest" description="Disordered" evidence="18">
    <location>
        <begin position="45"/>
        <end position="64"/>
    </location>
</feature>
<feature type="domain" description="Zn(2)-C6 fungal-type" evidence="19">
    <location>
        <begin position="7"/>
        <end position="36"/>
    </location>
</feature>
<evidence type="ECO:0000256" key="5">
    <source>
        <dbReference type="ARBA" id="ARBA00012744"/>
    </source>
</evidence>
<evidence type="ECO:0000256" key="6">
    <source>
        <dbReference type="ARBA" id="ARBA00022525"/>
    </source>
</evidence>
<evidence type="ECO:0000256" key="18">
    <source>
        <dbReference type="SAM" id="MobiDB-lite"/>
    </source>
</evidence>
<dbReference type="PROSITE" id="PS51820">
    <property type="entry name" value="PA14"/>
    <property type="match status" value="1"/>
</dbReference>
<dbReference type="Pfam" id="PF00933">
    <property type="entry name" value="Glyco_hydro_3"/>
    <property type="match status" value="1"/>
</dbReference>
<dbReference type="Gene3D" id="2.60.40.10">
    <property type="entry name" value="Immunoglobulins"/>
    <property type="match status" value="1"/>
</dbReference>
<dbReference type="InterPro" id="IPR017853">
    <property type="entry name" value="GH"/>
</dbReference>
<dbReference type="GO" id="GO:0005576">
    <property type="term" value="C:extracellular region"/>
    <property type="evidence" value="ECO:0007669"/>
    <property type="project" value="UniProtKB-SubCell"/>
</dbReference>
<keyword evidence="9" id="KW-0539">Nucleus</keyword>
<dbReference type="STRING" id="1093900.A0A507BMY8"/>
<protein>
    <recommendedName>
        <fullName evidence="14">Probable beta-glucosidase H</fullName>
        <ecNumber evidence="5">3.2.1.21</ecNumber>
    </recommendedName>
    <alternativeName>
        <fullName evidence="15">Beta-D-glucoside glucohydrolase H</fullName>
    </alternativeName>
    <alternativeName>
        <fullName evidence="16">Cellobiase H</fullName>
    </alternativeName>
    <alternativeName>
        <fullName evidence="17">Gentiobiase H</fullName>
    </alternativeName>
</protein>
<dbReference type="SMART" id="SM01217">
    <property type="entry name" value="Fn3_like"/>
    <property type="match status" value="1"/>
</dbReference>
<keyword evidence="10" id="KW-0119">Carbohydrate metabolism</keyword>
<dbReference type="PROSITE" id="PS00463">
    <property type="entry name" value="ZN2_CY6_FUNGAL_1"/>
    <property type="match status" value="2"/>
</dbReference>
<dbReference type="PROSITE" id="PS50048">
    <property type="entry name" value="ZN2_CY6_FUNGAL_2"/>
    <property type="match status" value="2"/>
</dbReference>
<keyword evidence="7" id="KW-0378">Hydrolase</keyword>
<feature type="domain" description="Zn(2)-C6 fungal-type" evidence="19">
    <location>
        <begin position="75"/>
        <end position="103"/>
    </location>
</feature>
<evidence type="ECO:0000256" key="12">
    <source>
        <dbReference type="ARBA" id="ARBA00023326"/>
    </source>
</evidence>
<evidence type="ECO:0000256" key="17">
    <source>
        <dbReference type="ARBA" id="ARBA00041806"/>
    </source>
</evidence>
<keyword evidence="8" id="KW-0325">Glycoprotein</keyword>
<keyword evidence="22" id="KW-1185">Reference proteome</keyword>
<dbReference type="SMART" id="SM00066">
    <property type="entry name" value="GAL4"/>
    <property type="match status" value="2"/>
</dbReference>
<dbReference type="FunFam" id="2.60.40.10:FF:000495">
    <property type="entry name" value="Periplasmic beta-glucosidase"/>
    <property type="match status" value="1"/>
</dbReference>
<dbReference type="InterPro" id="IPR001138">
    <property type="entry name" value="Zn2Cys6_DnaBD"/>
</dbReference>
<dbReference type="InterPro" id="IPR036881">
    <property type="entry name" value="Glyco_hydro_3_C_sf"/>
</dbReference>
<feature type="region of interest" description="Disordered" evidence="18">
    <location>
        <begin position="108"/>
        <end position="144"/>
    </location>
</feature>
<evidence type="ECO:0000256" key="7">
    <source>
        <dbReference type="ARBA" id="ARBA00022801"/>
    </source>
</evidence>
<evidence type="ECO:0000259" key="19">
    <source>
        <dbReference type="PROSITE" id="PS50048"/>
    </source>
</evidence>
<dbReference type="InterPro" id="IPR001764">
    <property type="entry name" value="Glyco_hydro_3_N"/>
</dbReference>
<evidence type="ECO:0000256" key="9">
    <source>
        <dbReference type="ARBA" id="ARBA00023242"/>
    </source>
</evidence>
<keyword evidence="12" id="KW-0624">Polysaccharide degradation</keyword>
<reference evidence="21 22" key="1">
    <citation type="submission" date="2019-06" db="EMBL/GenBank/DDBJ databases">
        <title>Draft genome sequence of the filamentous fungus Phialemoniopsis curvata isolated from diesel fuel.</title>
        <authorList>
            <person name="Varaljay V.A."/>
            <person name="Lyon W.J."/>
            <person name="Crouch A.L."/>
            <person name="Drake C.E."/>
            <person name="Hollomon J.M."/>
            <person name="Nadeau L.J."/>
            <person name="Nunn H.S."/>
            <person name="Stevenson B.S."/>
            <person name="Bojanowski C.L."/>
            <person name="Crookes-Goodson W.J."/>
        </authorList>
    </citation>
    <scope>NUCLEOTIDE SEQUENCE [LARGE SCALE GENOMIC DNA]</scope>
    <source>
        <strain evidence="21 22">D216</strain>
    </source>
</reference>
<evidence type="ECO:0000256" key="2">
    <source>
        <dbReference type="ARBA" id="ARBA00004613"/>
    </source>
</evidence>
<dbReference type="PANTHER" id="PTHR42715:SF17">
    <property type="entry name" value="BETA-GLUCOSIDASE H-RELATED"/>
    <property type="match status" value="1"/>
</dbReference>
<dbReference type="CDD" id="cd00067">
    <property type="entry name" value="GAL4"/>
    <property type="match status" value="2"/>
</dbReference>
<evidence type="ECO:0000313" key="21">
    <source>
        <dbReference type="EMBL" id="TPX18110.1"/>
    </source>
</evidence>
<dbReference type="SUPFAM" id="SSF57701">
    <property type="entry name" value="Zn2/Cys6 DNA-binding domain"/>
    <property type="match status" value="2"/>
</dbReference>
<comment type="similarity">
    <text evidence="4">Belongs to the glycosyl hydrolase 3 family.</text>
</comment>
<dbReference type="PANTHER" id="PTHR42715">
    <property type="entry name" value="BETA-GLUCOSIDASE"/>
    <property type="match status" value="1"/>
</dbReference>
<dbReference type="InterPro" id="IPR026891">
    <property type="entry name" value="Fn3-like"/>
</dbReference>
<dbReference type="InterPro" id="IPR036864">
    <property type="entry name" value="Zn2-C6_fun-type_DNA-bd_sf"/>
</dbReference>
<evidence type="ECO:0000256" key="15">
    <source>
        <dbReference type="ARBA" id="ARBA00041278"/>
    </source>
</evidence>
<dbReference type="GO" id="GO:0008422">
    <property type="term" value="F:beta-glucosidase activity"/>
    <property type="evidence" value="ECO:0007669"/>
    <property type="project" value="UniProtKB-EC"/>
</dbReference>
<evidence type="ECO:0000256" key="1">
    <source>
        <dbReference type="ARBA" id="ARBA00000448"/>
    </source>
</evidence>
<organism evidence="21 22">
    <name type="scientific">Thyridium curvatum</name>
    <dbReference type="NCBI Taxonomy" id="1093900"/>
    <lineage>
        <taxon>Eukaryota</taxon>
        <taxon>Fungi</taxon>
        <taxon>Dikarya</taxon>
        <taxon>Ascomycota</taxon>
        <taxon>Pezizomycotina</taxon>
        <taxon>Sordariomycetes</taxon>
        <taxon>Sordariomycetidae</taxon>
        <taxon>Thyridiales</taxon>
        <taxon>Thyridiaceae</taxon>
        <taxon>Thyridium</taxon>
    </lineage>
</organism>
<comment type="subcellular location">
    <subcellularLocation>
        <location evidence="2">Secreted</location>
    </subcellularLocation>
</comment>
<comment type="pathway">
    <text evidence="3">Glycan metabolism; cellulose degradation.</text>
</comment>
<dbReference type="InterPro" id="IPR037524">
    <property type="entry name" value="PA14/GLEYA"/>
</dbReference>
<accession>A0A507BMY8</accession>
<dbReference type="GO" id="GO:0000981">
    <property type="term" value="F:DNA-binding transcription factor activity, RNA polymerase II-specific"/>
    <property type="evidence" value="ECO:0007669"/>
    <property type="project" value="InterPro"/>
</dbReference>
<comment type="caution">
    <text evidence="21">The sequence shown here is derived from an EMBL/GenBank/DDBJ whole genome shotgun (WGS) entry which is preliminary data.</text>
</comment>
<dbReference type="InterPro" id="IPR036962">
    <property type="entry name" value="Glyco_hydro_3_N_sf"/>
</dbReference>
<evidence type="ECO:0000256" key="4">
    <source>
        <dbReference type="ARBA" id="ARBA00005336"/>
    </source>
</evidence>
<dbReference type="InterPro" id="IPR050288">
    <property type="entry name" value="Cellulose_deg_GH3"/>
</dbReference>
<dbReference type="EMBL" id="SKBQ01000120">
    <property type="protein sequence ID" value="TPX18110.1"/>
    <property type="molecule type" value="Genomic_DNA"/>
</dbReference>